<dbReference type="PRINTS" id="PR00625">
    <property type="entry name" value="JDOMAIN"/>
</dbReference>
<feature type="compositionally biased region" description="Basic residues" evidence="1">
    <location>
        <begin position="36"/>
        <end position="47"/>
    </location>
</feature>
<feature type="domain" description="J" evidence="3">
    <location>
        <begin position="80"/>
        <end position="154"/>
    </location>
</feature>
<keyword evidence="2" id="KW-0472">Membrane</keyword>
<feature type="compositionally biased region" description="Pro residues" evidence="1">
    <location>
        <begin position="65"/>
        <end position="75"/>
    </location>
</feature>
<dbReference type="PANTHER" id="PTHR24074">
    <property type="entry name" value="CO-CHAPERONE PROTEIN DJLA"/>
    <property type="match status" value="1"/>
</dbReference>
<accession>A0A8H3G5V9</accession>
<dbReference type="Gene3D" id="1.10.287.110">
    <property type="entry name" value="DnaJ domain"/>
    <property type="match status" value="1"/>
</dbReference>
<keyword evidence="2" id="KW-1133">Transmembrane helix</keyword>
<evidence type="ECO:0000313" key="4">
    <source>
        <dbReference type="EMBL" id="CAF9935354.1"/>
    </source>
</evidence>
<dbReference type="InterPro" id="IPR036869">
    <property type="entry name" value="J_dom_sf"/>
</dbReference>
<protein>
    <recommendedName>
        <fullName evidence="3">J domain-containing protein</fullName>
    </recommendedName>
</protein>
<reference evidence="4" key="1">
    <citation type="submission" date="2021-03" db="EMBL/GenBank/DDBJ databases">
        <authorList>
            <person name="Tagirdzhanova G."/>
        </authorList>
    </citation>
    <scope>NUCLEOTIDE SEQUENCE</scope>
</reference>
<feature type="transmembrane region" description="Helical" evidence="2">
    <location>
        <begin position="210"/>
        <end position="230"/>
    </location>
</feature>
<dbReference type="SMART" id="SM00271">
    <property type="entry name" value="DnaJ"/>
    <property type="match status" value="1"/>
</dbReference>
<dbReference type="EMBL" id="CAJPDR010000405">
    <property type="protein sequence ID" value="CAF9935354.1"/>
    <property type="molecule type" value="Genomic_DNA"/>
</dbReference>
<evidence type="ECO:0000259" key="3">
    <source>
        <dbReference type="PROSITE" id="PS50076"/>
    </source>
</evidence>
<dbReference type="PROSITE" id="PS00636">
    <property type="entry name" value="DNAJ_1"/>
    <property type="match status" value="1"/>
</dbReference>
<dbReference type="OrthoDB" id="17458at2759"/>
<dbReference type="SUPFAM" id="SSF46565">
    <property type="entry name" value="Chaperone J-domain"/>
    <property type="match status" value="1"/>
</dbReference>
<sequence length="320" mass="36870">MFKKPSLLLPNYSNFHCLYTPQSTPIHTSKTSPRSQRLRCSRPRKPPSRCFAAAGSENSHTVSPQDPPWPDLPSPNAVPTPYQIFRLRKNSPYSKHRFYDLVKIYHPDRNGHESGSSETDVLPGSMKTERYRLIVTAHEILSDPVKRSAYDESGAGWDGRPEHDAPKYNWGQNNDTRWSGFDTNDSPFRNATWEDWERWYQRGTAKQEPVYFSNGGFLMLVLTAVFLGGFGQSFRIGNYSNIFQRQVEKIHDDASKAIGQRRTESQGFENRNERLQNFLRTRDPHGYGVTDPTEESYRKLLQEPEICMSENINQQGHDHG</sequence>
<organism evidence="4 5">
    <name type="scientific">Alectoria fallacina</name>
    <dbReference type="NCBI Taxonomy" id="1903189"/>
    <lineage>
        <taxon>Eukaryota</taxon>
        <taxon>Fungi</taxon>
        <taxon>Dikarya</taxon>
        <taxon>Ascomycota</taxon>
        <taxon>Pezizomycotina</taxon>
        <taxon>Lecanoromycetes</taxon>
        <taxon>OSLEUM clade</taxon>
        <taxon>Lecanoromycetidae</taxon>
        <taxon>Lecanorales</taxon>
        <taxon>Lecanorineae</taxon>
        <taxon>Parmeliaceae</taxon>
        <taxon>Alectoria</taxon>
    </lineage>
</organism>
<evidence type="ECO:0000256" key="1">
    <source>
        <dbReference type="SAM" id="MobiDB-lite"/>
    </source>
</evidence>
<dbReference type="PROSITE" id="PS50076">
    <property type="entry name" value="DNAJ_2"/>
    <property type="match status" value="1"/>
</dbReference>
<dbReference type="AlphaFoldDB" id="A0A8H3G5V9"/>
<name>A0A8H3G5V9_9LECA</name>
<dbReference type="Pfam" id="PF00226">
    <property type="entry name" value="DnaJ"/>
    <property type="match status" value="1"/>
</dbReference>
<evidence type="ECO:0000256" key="2">
    <source>
        <dbReference type="SAM" id="Phobius"/>
    </source>
</evidence>
<comment type="caution">
    <text evidence="4">The sequence shown here is derived from an EMBL/GenBank/DDBJ whole genome shotgun (WGS) entry which is preliminary data.</text>
</comment>
<gene>
    <name evidence="4" type="ORF">ALECFALPRED_006366</name>
</gene>
<keyword evidence="5" id="KW-1185">Reference proteome</keyword>
<dbReference type="CDD" id="cd06257">
    <property type="entry name" value="DnaJ"/>
    <property type="match status" value="1"/>
</dbReference>
<dbReference type="InterPro" id="IPR018253">
    <property type="entry name" value="DnaJ_domain_CS"/>
</dbReference>
<dbReference type="InterPro" id="IPR001623">
    <property type="entry name" value="DnaJ_domain"/>
</dbReference>
<dbReference type="Proteomes" id="UP000664203">
    <property type="component" value="Unassembled WGS sequence"/>
</dbReference>
<dbReference type="InterPro" id="IPR050817">
    <property type="entry name" value="DjlA_DnaK_co-chaperone"/>
</dbReference>
<keyword evidence="2" id="KW-0812">Transmembrane</keyword>
<proteinExistence type="predicted"/>
<feature type="compositionally biased region" description="Polar residues" evidence="1">
    <location>
        <begin position="23"/>
        <end position="35"/>
    </location>
</feature>
<feature type="region of interest" description="Disordered" evidence="1">
    <location>
        <begin position="23"/>
        <end position="75"/>
    </location>
</feature>
<evidence type="ECO:0000313" key="5">
    <source>
        <dbReference type="Proteomes" id="UP000664203"/>
    </source>
</evidence>